<gene>
    <name evidence="1" type="ORF">H6G74_23420</name>
</gene>
<sequence>MLQVVTAAQRSGTPCKATVYTQVMELLPALELPHPTLPLKEDKGG</sequence>
<accession>A0ABR8G231</accession>
<protein>
    <recommendedName>
        <fullName evidence="3">Transposase</fullName>
    </recommendedName>
</protein>
<proteinExistence type="predicted"/>
<comment type="caution">
    <text evidence="1">The sequence shown here is derived from an EMBL/GenBank/DDBJ whole genome shotgun (WGS) entry which is preliminary data.</text>
</comment>
<organism evidence="1 2">
    <name type="scientific">Nostoc spongiaeforme FACHB-130</name>
    <dbReference type="NCBI Taxonomy" id="1357510"/>
    <lineage>
        <taxon>Bacteria</taxon>
        <taxon>Bacillati</taxon>
        <taxon>Cyanobacteriota</taxon>
        <taxon>Cyanophyceae</taxon>
        <taxon>Nostocales</taxon>
        <taxon>Nostocaceae</taxon>
        <taxon>Nostoc</taxon>
    </lineage>
</organism>
<dbReference type="EMBL" id="JACJTB010000039">
    <property type="protein sequence ID" value="MBD2597250.1"/>
    <property type="molecule type" value="Genomic_DNA"/>
</dbReference>
<keyword evidence="2" id="KW-1185">Reference proteome</keyword>
<evidence type="ECO:0008006" key="3">
    <source>
        <dbReference type="Google" id="ProtNLM"/>
    </source>
</evidence>
<evidence type="ECO:0000313" key="2">
    <source>
        <dbReference type="Proteomes" id="UP000603457"/>
    </source>
</evidence>
<evidence type="ECO:0000313" key="1">
    <source>
        <dbReference type="EMBL" id="MBD2597250.1"/>
    </source>
</evidence>
<name>A0ABR8G231_9NOSO</name>
<reference evidence="1 2" key="1">
    <citation type="journal article" date="2020" name="ISME J.">
        <title>Comparative genomics reveals insights into cyanobacterial evolution and habitat adaptation.</title>
        <authorList>
            <person name="Chen M.Y."/>
            <person name="Teng W.K."/>
            <person name="Zhao L."/>
            <person name="Hu C.X."/>
            <person name="Zhou Y.K."/>
            <person name="Han B.P."/>
            <person name="Song L.R."/>
            <person name="Shu W.S."/>
        </authorList>
    </citation>
    <scope>NUCLEOTIDE SEQUENCE [LARGE SCALE GENOMIC DNA]</scope>
    <source>
        <strain evidence="1 2">FACHB-130</strain>
    </source>
</reference>
<dbReference type="RefSeq" id="WP_190969924.1">
    <property type="nucleotide sequence ID" value="NZ_JACJTB010000039.1"/>
</dbReference>
<dbReference type="Proteomes" id="UP000603457">
    <property type="component" value="Unassembled WGS sequence"/>
</dbReference>